<dbReference type="AlphaFoldDB" id="A0A1G9ZG86"/>
<dbReference type="InterPro" id="IPR053169">
    <property type="entry name" value="MUG_Protein"/>
</dbReference>
<evidence type="ECO:0000313" key="1">
    <source>
        <dbReference type="EMBL" id="SDN20011.1"/>
    </source>
</evidence>
<dbReference type="InterPro" id="IPR008928">
    <property type="entry name" value="6-hairpin_glycosidase_sf"/>
</dbReference>
<gene>
    <name evidence="1" type="ORF">SAMN04488074_13924</name>
</gene>
<dbReference type="InterPro" id="IPR005198">
    <property type="entry name" value="Glyco_hydro_76"/>
</dbReference>
<dbReference type="Proteomes" id="UP000199682">
    <property type="component" value="Unassembled WGS sequence"/>
</dbReference>
<accession>A0A1G9ZG86</accession>
<protein>
    <submittedName>
        <fullName evidence="1">Predicted alpha-1,6-mannanase, GH76 family</fullName>
    </submittedName>
</protein>
<dbReference type="Gene3D" id="1.50.10.20">
    <property type="match status" value="1"/>
</dbReference>
<reference evidence="2" key="1">
    <citation type="submission" date="2016-10" db="EMBL/GenBank/DDBJ databases">
        <authorList>
            <person name="Varghese N."/>
            <person name="Submissions S."/>
        </authorList>
    </citation>
    <scope>NUCLEOTIDE SEQUENCE [LARGE SCALE GENOMIC DNA]</scope>
    <source>
        <strain evidence="2">DSM 44796</strain>
    </source>
</reference>
<proteinExistence type="predicted"/>
<dbReference type="PIRSF" id="PIRSF021505">
    <property type="entry name" value="O_gly_hdrol"/>
    <property type="match status" value="1"/>
</dbReference>
<dbReference type="EMBL" id="FNET01000039">
    <property type="protein sequence ID" value="SDN20011.1"/>
    <property type="molecule type" value="Genomic_DNA"/>
</dbReference>
<evidence type="ECO:0000313" key="2">
    <source>
        <dbReference type="Proteomes" id="UP000199682"/>
    </source>
</evidence>
<dbReference type="PANTHER" id="PTHR47791:SF3">
    <property type="entry name" value="MEIOTICALLY UP-REGULATED GENE 191 PROTEIN"/>
    <property type="match status" value="1"/>
</dbReference>
<dbReference type="GO" id="GO:0005975">
    <property type="term" value="P:carbohydrate metabolic process"/>
    <property type="evidence" value="ECO:0007669"/>
    <property type="project" value="InterPro"/>
</dbReference>
<dbReference type="SUPFAM" id="SSF48208">
    <property type="entry name" value="Six-hairpin glycosidases"/>
    <property type="match status" value="1"/>
</dbReference>
<organism evidence="1 2">
    <name type="scientific">Lentzea albidocapillata subsp. violacea</name>
    <dbReference type="NCBI Taxonomy" id="128104"/>
    <lineage>
        <taxon>Bacteria</taxon>
        <taxon>Bacillati</taxon>
        <taxon>Actinomycetota</taxon>
        <taxon>Actinomycetes</taxon>
        <taxon>Pseudonocardiales</taxon>
        <taxon>Pseudonocardiaceae</taxon>
        <taxon>Lentzea</taxon>
    </lineage>
</organism>
<dbReference type="Pfam" id="PF03663">
    <property type="entry name" value="Glyco_hydro_76"/>
    <property type="match status" value="1"/>
</dbReference>
<dbReference type="InterPro" id="IPR014512">
    <property type="entry name" value="O_gly_hydro"/>
</dbReference>
<name>A0A1G9ZG86_9PSEU</name>
<sequence length="365" mass="40464">MVIAKLLAARAGVAERAVYSRHLRRVWGVPGTLLGARAWPPLFKDKIHISFNYWWQAHLLDNMIDGYLRSPNELRRTAIAKVVRGIRVRNILGWTNDFYDDIAWLGLALQRAQHEVGIAKPKALDAIAERLREAWTDHAGGGIWWKRNDDFKNVPANGPAAIFLARQNERADLARARSIVDWVEEHLVDPGNGLAWDGLHVHPNGEIREYEKNIYTYCQGVLIGACVELAQHGQQDKWLDKAARTITAVHDDLATNGVIRGQGGGDGGLFAGILVRYLAQAALIIPDLDPDRHETADLARELVVQSAEAAWNNRVMAVSGPLFGPEWTVPAVEEEGRDLSVQLGGWMCLEAAALLERRGLDVATA</sequence>
<dbReference type="PANTHER" id="PTHR47791">
    <property type="entry name" value="MEIOTICALLY UP-REGULATED GENE 191 PROTEIN"/>
    <property type="match status" value="1"/>
</dbReference>
<dbReference type="RefSeq" id="WP_090015300.1">
    <property type="nucleotide sequence ID" value="NZ_FNET01000039.1"/>
</dbReference>